<keyword evidence="4" id="KW-1185">Reference proteome</keyword>
<dbReference type="InterPro" id="IPR006311">
    <property type="entry name" value="TAT_signal"/>
</dbReference>
<evidence type="ECO:0000313" key="3">
    <source>
        <dbReference type="EMBL" id="SPH20291.1"/>
    </source>
</evidence>
<gene>
    <name evidence="3" type="primary">glpE_2</name>
    <name evidence="3" type="ORF">ASD8599_01026</name>
</gene>
<dbReference type="SMART" id="SM00450">
    <property type="entry name" value="RHOD"/>
    <property type="match status" value="1"/>
</dbReference>
<keyword evidence="1" id="KW-0812">Transmembrane</keyword>
<dbReference type="AlphaFoldDB" id="A0A2R8BB73"/>
<dbReference type="OrthoDB" id="9812109at2"/>
<dbReference type="InterPro" id="IPR036873">
    <property type="entry name" value="Rhodanese-like_dom_sf"/>
</dbReference>
<evidence type="ECO:0000256" key="1">
    <source>
        <dbReference type="SAM" id="Phobius"/>
    </source>
</evidence>
<keyword evidence="1" id="KW-0472">Membrane</keyword>
<dbReference type="RefSeq" id="WP_108827522.1">
    <property type="nucleotide sequence ID" value="NZ_OMOR01000001.1"/>
</dbReference>
<dbReference type="SUPFAM" id="SSF52821">
    <property type="entry name" value="Rhodanese/Cell cycle control phosphatase"/>
    <property type="match status" value="1"/>
</dbReference>
<proteinExistence type="predicted"/>
<dbReference type="InterPro" id="IPR001763">
    <property type="entry name" value="Rhodanese-like_dom"/>
</dbReference>
<dbReference type="Pfam" id="PF00581">
    <property type="entry name" value="Rhodanese"/>
    <property type="match status" value="1"/>
</dbReference>
<dbReference type="PROSITE" id="PS50206">
    <property type="entry name" value="RHODANESE_3"/>
    <property type="match status" value="1"/>
</dbReference>
<dbReference type="GO" id="GO:0004792">
    <property type="term" value="F:thiosulfate-cyanide sulfurtransferase activity"/>
    <property type="evidence" value="ECO:0007669"/>
    <property type="project" value="UniProtKB-EC"/>
</dbReference>
<keyword evidence="3" id="KW-0808">Transferase</keyword>
<protein>
    <submittedName>
        <fullName evidence="3">Thiosulfate sulfurtransferase GlpE</fullName>
        <ecNumber evidence="3">2.8.1.1</ecNumber>
    </submittedName>
</protein>
<feature type="domain" description="Rhodanese" evidence="2">
    <location>
        <begin position="64"/>
        <end position="164"/>
    </location>
</feature>
<dbReference type="Proteomes" id="UP000244880">
    <property type="component" value="Unassembled WGS sequence"/>
</dbReference>
<feature type="transmembrane region" description="Helical" evidence="1">
    <location>
        <begin position="21"/>
        <end position="42"/>
    </location>
</feature>
<reference evidence="3 4" key="1">
    <citation type="submission" date="2018-03" db="EMBL/GenBank/DDBJ databases">
        <authorList>
            <person name="Keele B.F."/>
        </authorList>
    </citation>
    <scope>NUCLEOTIDE SEQUENCE [LARGE SCALE GENOMIC DNA]</scope>
    <source>
        <strain evidence="3 4">CECT 8599</strain>
    </source>
</reference>
<evidence type="ECO:0000313" key="4">
    <source>
        <dbReference type="Proteomes" id="UP000244880"/>
    </source>
</evidence>
<evidence type="ECO:0000259" key="2">
    <source>
        <dbReference type="PROSITE" id="PS50206"/>
    </source>
</evidence>
<dbReference type="Gene3D" id="3.40.250.10">
    <property type="entry name" value="Rhodanese-like domain"/>
    <property type="match status" value="1"/>
</dbReference>
<dbReference type="PROSITE" id="PS51318">
    <property type="entry name" value="TAT"/>
    <property type="match status" value="1"/>
</dbReference>
<keyword evidence="1" id="KW-1133">Transmembrane helix</keyword>
<accession>A0A2R8BB73</accession>
<dbReference type="EMBL" id="OMOR01000001">
    <property type="protein sequence ID" value="SPH20291.1"/>
    <property type="molecule type" value="Genomic_DNA"/>
</dbReference>
<name>A0A2R8BB73_9RHOB</name>
<dbReference type="CDD" id="cd00158">
    <property type="entry name" value="RHOD"/>
    <property type="match status" value="1"/>
</dbReference>
<organism evidence="3 4">
    <name type="scientific">Ascidiaceihabitans donghaensis</name>
    <dbReference type="NCBI Taxonomy" id="1510460"/>
    <lineage>
        <taxon>Bacteria</taxon>
        <taxon>Pseudomonadati</taxon>
        <taxon>Pseudomonadota</taxon>
        <taxon>Alphaproteobacteria</taxon>
        <taxon>Rhodobacterales</taxon>
        <taxon>Paracoccaceae</taxon>
        <taxon>Ascidiaceihabitans</taxon>
    </lineage>
</organism>
<sequence>MSDPSPSLDRRNPRPRLSRRGVLVGASVVALGGLGVFGAKWFNVTARAGQKGQLSVQQAHAAAKAGDIVLVDIRRPDEWAHTGVGAHAVPLDMRRKDFVQALLAHVQQDASHPVALICARGVRSRAMTARLTKAGFTNIIDVPEGMLGSGAGPGWLKSGLPVVRPE</sequence>
<dbReference type="EC" id="2.8.1.1" evidence="3"/>